<comment type="caution">
    <text evidence="7">The sequence shown here is derived from an EMBL/GenBank/DDBJ whole genome shotgun (WGS) entry which is preliminary data.</text>
</comment>
<dbReference type="RefSeq" id="WP_323788128.1">
    <property type="nucleotide sequence ID" value="NZ_JARELW010000016.1"/>
</dbReference>
<evidence type="ECO:0000313" key="8">
    <source>
        <dbReference type="Proteomes" id="UP001303386"/>
    </source>
</evidence>
<keyword evidence="2 6" id="KW-0929">Antimicrobial</keyword>
<keyword evidence="3 6" id="KW-0081">Bacteriolytic enzyme</keyword>
<dbReference type="EMBL" id="JARELW010000016">
    <property type="protein sequence ID" value="MEA8802446.1"/>
    <property type="molecule type" value="Genomic_DNA"/>
</dbReference>
<evidence type="ECO:0000256" key="3">
    <source>
        <dbReference type="ARBA" id="ARBA00022638"/>
    </source>
</evidence>
<reference evidence="7" key="1">
    <citation type="journal article" date="2023" name="J. Hosp. Infect.">
        <title>Cross-contamination of carbapenem-resistant Gram-negative bacteria between patients and hospital environment in the first year of a newly built surgical ward.</title>
        <authorList>
            <person name="Boutin S."/>
            <person name="Scherrer M."/>
            <person name="Spath I."/>
            <person name="Kocer K."/>
            <person name="Heeg K."/>
            <person name="Nurjadi D."/>
        </authorList>
    </citation>
    <scope>NUCLEOTIDE SEQUENCE</scope>
    <source>
        <strain evidence="7">KE10384</strain>
    </source>
</reference>
<dbReference type="GO" id="GO:0009253">
    <property type="term" value="P:peptidoglycan catabolic process"/>
    <property type="evidence" value="ECO:0007669"/>
    <property type="project" value="InterPro"/>
</dbReference>
<dbReference type="InterPro" id="IPR051018">
    <property type="entry name" value="Bacteriophage_GH24"/>
</dbReference>
<accession>A0AAW9LWT5</accession>
<dbReference type="GO" id="GO:0042742">
    <property type="term" value="P:defense response to bacterium"/>
    <property type="evidence" value="ECO:0007669"/>
    <property type="project" value="UniProtKB-KW"/>
</dbReference>
<dbReference type="GO" id="GO:0031640">
    <property type="term" value="P:killing of cells of another organism"/>
    <property type="evidence" value="ECO:0007669"/>
    <property type="project" value="UniProtKB-KW"/>
</dbReference>
<dbReference type="CDD" id="cd16900">
    <property type="entry name" value="endolysin_R21-like"/>
    <property type="match status" value="1"/>
</dbReference>
<proteinExistence type="inferred from homology"/>
<dbReference type="EC" id="3.2.1.17" evidence="6"/>
<evidence type="ECO:0000256" key="5">
    <source>
        <dbReference type="ARBA" id="ARBA00023295"/>
    </source>
</evidence>
<dbReference type="HAMAP" id="MF_04110">
    <property type="entry name" value="ENDOLYSIN_T4"/>
    <property type="match status" value="1"/>
</dbReference>
<dbReference type="InterPro" id="IPR023347">
    <property type="entry name" value="Lysozyme_dom_sf"/>
</dbReference>
<keyword evidence="4 6" id="KW-0378">Hydrolase</keyword>
<dbReference type="Pfam" id="PF00959">
    <property type="entry name" value="Phage_lysozyme"/>
    <property type="match status" value="1"/>
</dbReference>
<protein>
    <recommendedName>
        <fullName evidence="6">Lysozyme</fullName>
        <ecNumber evidence="6">3.2.1.17</ecNumber>
    </recommendedName>
</protein>
<comment type="similarity">
    <text evidence="6">Belongs to the glycosyl hydrolase 24 family.</text>
</comment>
<dbReference type="PANTHER" id="PTHR38107:SF3">
    <property type="entry name" value="LYSOZYME RRRD-RELATED"/>
    <property type="match status" value="1"/>
</dbReference>
<dbReference type="PANTHER" id="PTHR38107">
    <property type="match status" value="1"/>
</dbReference>
<comment type="catalytic activity">
    <reaction evidence="1 6">
        <text>Hydrolysis of (1-&gt;4)-beta-linkages between N-acetylmuramic acid and N-acetyl-D-glucosamine residues in a peptidoglycan and between N-acetyl-D-glucosamine residues in chitodextrins.</text>
        <dbReference type="EC" id="3.2.1.17"/>
    </reaction>
</comment>
<dbReference type="InterPro" id="IPR002196">
    <property type="entry name" value="Glyco_hydro_24"/>
</dbReference>
<keyword evidence="5 6" id="KW-0326">Glycosidase</keyword>
<dbReference type="Gene3D" id="1.10.530.40">
    <property type="match status" value="1"/>
</dbReference>
<name>A0AAW9LWT5_KLEAE</name>
<organism evidence="7 8">
    <name type="scientific">Klebsiella aerogenes</name>
    <name type="common">Enterobacter aerogenes</name>
    <dbReference type="NCBI Taxonomy" id="548"/>
    <lineage>
        <taxon>Bacteria</taxon>
        <taxon>Pseudomonadati</taxon>
        <taxon>Pseudomonadota</taxon>
        <taxon>Gammaproteobacteria</taxon>
        <taxon>Enterobacterales</taxon>
        <taxon>Enterobacteriaceae</taxon>
        <taxon>Klebsiella/Raoultella group</taxon>
        <taxon>Klebsiella</taxon>
    </lineage>
</organism>
<dbReference type="InterPro" id="IPR043688">
    <property type="entry name" value="SAR_endolysin-like"/>
</dbReference>
<evidence type="ECO:0000256" key="2">
    <source>
        <dbReference type="ARBA" id="ARBA00022529"/>
    </source>
</evidence>
<dbReference type="Proteomes" id="UP001303386">
    <property type="component" value="Unassembled WGS sequence"/>
</dbReference>
<sequence>MNQSLRKYVLSAVGGGAIAIASALITGPTGNDGLEGVRYQPYQDVVGVWTVCYGHTGKDIMLGKTYTKSECDALLDKDLNAVARQINPYIKKPIPETMRGALYSFAYNVGAGSFQTSTLLRKINQGDSKGACEQLRVWIYAGKKKWVGLMTRREIEREVCLWGQK</sequence>
<evidence type="ECO:0000256" key="1">
    <source>
        <dbReference type="ARBA" id="ARBA00000632"/>
    </source>
</evidence>
<gene>
    <name evidence="7" type="ORF">PZT46_24850</name>
</gene>
<evidence type="ECO:0000256" key="4">
    <source>
        <dbReference type="ARBA" id="ARBA00022801"/>
    </source>
</evidence>
<dbReference type="InterPro" id="IPR034690">
    <property type="entry name" value="Endolysin_T4_type"/>
</dbReference>
<dbReference type="AlphaFoldDB" id="A0AAW9LWT5"/>
<dbReference type="HAMAP" id="MF_04136">
    <property type="entry name" value="SAR_ENDOLYSIN"/>
    <property type="match status" value="1"/>
</dbReference>
<dbReference type="GO" id="GO:0016998">
    <property type="term" value="P:cell wall macromolecule catabolic process"/>
    <property type="evidence" value="ECO:0007669"/>
    <property type="project" value="InterPro"/>
</dbReference>
<dbReference type="SUPFAM" id="SSF53955">
    <property type="entry name" value="Lysozyme-like"/>
    <property type="match status" value="1"/>
</dbReference>
<dbReference type="InterPro" id="IPR023346">
    <property type="entry name" value="Lysozyme-like_dom_sf"/>
</dbReference>
<dbReference type="GO" id="GO:0003796">
    <property type="term" value="F:lysozyme activity"/>
    <property type="evidence" value="ECO:0007669"/>
    <property type="project" value="UniProtKB-EC"/>
</dbReference>
<evidence type="ECO:0000256" key="6">
    <source>
        <dbReference type="RuleBase" id="RU003788"/>
    </source>
</evidence>
<evidence type="ECO:0000313" key="7">
    <source>
        <dbReference type="EMBL" id="MEA8802446.1"/>
    </source>
</evidence>